<evidence type="ECO:0000313" key="1">
    <source>
        <dbReference type="EMBL" id="EFU39311.1"/>
    </source>
</evidence>
<keyword evidence="2" id="KW-1185">Reference proteome</keyword>
<comment type="caution">
    <text evidence="1">The sequence shown here is derived from an EMBL/GenBank/DDBJ whole genome shotgun (WGS) entry which is preliminary data.</text>
</comment>
<reference evidence="1 2" key="1">
    <citation type="journal article" date="2010" name="BMC Genomics">
        <title>Genome sequence of the pattern forming Paenibacillus vortex bacterium reveals potential for thriving in complex environments.</title>
        <authorList>
            <person name="Sirota-Madi A."/>
            <person name="Olender T."/>
            <person name="Helman Y."/>
            <person name="Ingham C."/>
            <person name="Brainis I."/>
            <person name="Roth D."/>
            <person name="Hagi E."/>
            <person name="Brodsky L."/>
            <person name="Leshkowitz D."/>
            <person name="Galatenko V."/>
            <person name="Nikolaev V."/>
            <person name="Mugasimangalam R.C."/>
            <person name="Bransburg-Zabary S."/>
            <person name="Gutnick D.L."/>
            <person name="Lancet D."/>
            <person name="Ben-Jacob E."/>
        </authorList>
    </citation>
    <scope>NUCLEOTIDE SEQUENCE [LARGE SCALE GENOMIC DNA]</scope>
    <source>
        <strain evidence="1 2">V453</strain>
    </source>
</reference>
<dbReference type="Proteomes" id="UP000003094">
    <property type="component" value="Unassembled WGS sequence"/>
</dbReference>
<proteinExistence type="predicted"/>
<evidence type="ECO:0000313" key="2">
    <source>
        <dbReference type="Proteomes" id="UP000003094"/>
    </source>
</evidence>
<protein>
    <submittedName>
        <fullName evidence="1">Uncharacterized protein</fullName>
    </submittedName>
</protein>
<dbReference type="KEGG" id="pvo:PVOR_25158"/>
<gene>
    <name evidence="1" type="ORF">PVOR_25158</name>
</gene>
<dbReference type="AlphaFoldDB" id="A0A2R9SPR0"/>
<organism evidence="1 2">
    <name type="scientific">Paenibacillus vortex V453</name>
    <dbReference type="NCBI Taxonomy" id="715225"/>
    <lineage>
        <taxon>Bacteria</taxon>
        <taxon>Bacillati</taxon>
        <taxon>Bacillota</taxon>
        <taxon>Bacilli</taxon>
        <taxon>Bacillales</taxon>
        <taxon>Paenibacillaceae</taxon>
        <taxon>Paenibacillus</taxon>
    </lineage>
</organism>
<accession>A0A2R9SPR0</accession>
<sequence length="105" mass="11436">MELRGSSSGSERAAACRSPGLQLVGAPGTCLVARYVRRQTKGHPWPPGRVSCTGGAMELRGSRLDRREQPRAGHLGFSSWALLVRAWLLDTSGDRQKDIHGRLDV</sequence>
<dbReference type="EMBL" id="ADHJ01000041">
    <property type="protein sequence ID" value="EFU39311.1"/>
    <property type="molecule type" value="Genomic_DNA"/>
</dbReference>
<name>A0A2R9SPR0_9BACL</name>